<evidence type="ECO:0000259" key="5">
    <source>
        <dbReference type="PROSITE" id="PS51891"/>
    </source>
</evidence>
<dbReference type="GO" id="GO:0046872">
    <property type="term" value="F:metal ion binding"/>
    <property type="evidence" value="ECO:0007669"/>
    <property type="project" value="UniProtKB-KW"/>
</dbReference>
<dbReference type="Pfam" id="PF04828">
    <property type="entry name" value="GFA"/>
    <property type="match status" value="1"/>
</dbReference>
<keyword evidence="4" id="KW-0456">Lyase</keyword>
<dbReference type="GeneID" id="27680808"/>
<dbReference type="RefSeq" id="XP_016602147.1">
    <property type="nucleotide sequence ID" value="XM_016745388.1"/>
</dbReference>
<dbReference type="SUPFAM" id="SSF51316">
    <property type="entry name" value="Mss4-like"/>
    <property type="match status" value="1"/>
</dbReference>
<proteinExistence type="inferred from homology"/>
<dbReference type="InterPro" id="IPR006913">
    <property type="entry name" value="CENP-V/GFA"/>
</dbReference>
<gene>
    <name evidence="6" type="ORF">PEX2_081180</name>
</gene>
<evidence type="ECO:0000313" key="6">
    <source>
        <dbReference type="EMBL" id="KGO61264.1"/>
    </source>
</evidence>
<dbReference type="AlphaFoldDB" id="A0A0A2K0R4"/>
<dbReference type="InterPro" id="IPR011057">
    <property type="entry name" value="Mss4-like_sf"/>
</dbReference>
<evidence type="ECO:0000256" key="1">
    <source>
        <dbReference type="ARBA" id="ARBA00005495"/>
    </source>
</evidence>
<dbReference type="OrthoDB" id="9985472at2759"/>
<dbReference type="PANTHER" id="PTHR33337">
    <property type="entry name" value="GFA DOMAIN-CONTAINING PROTEIN"/>
    <property type="match status" value="1"/>
</dbReference>
<protein>
    <submittedName>
        <fullName evidence="6">Glutathione-dependent formaldehyde-activating enzyme/centromere protein V</fullName>
    </submittedName>
</protein>
<dbReference type="GO" id="GO:0016846">
    <property type="term" value="F:carbon-sulfur lyase activity"/>
    <property type="evidence" value="ECO:0007669"/>
    <property type="project" value="InterPro"/>
</dbReference>
<evidence type="ECO:0000313" key="7">
    <source>
        <dbReference type="Proteomes" id="UP000030143"/>
    </source>
</evidence>
<dbReference type="HOGENOM" id="CLU_776350_0_0_1"/>
<keyword evidence="3" id="KW-0862">Zinc</keyword>
<comment type="similarity">
    <text evidence="1">Belongs to the Gfa family.</text>
</comment>
<dbReference type="PhylomeDB" id="A0A0A2K0R4"/>
<evidence type="ECO:0000256" key="4">
    <source>
        <dbReference type="ARBA" id="ARBA00023239"/>
    </source>
</evidence>
<dbReference type="Proteomes" id="UP000030143">
    <property type="component" value="Unassembled WGS sequence"/>
</dbReference>
<reference evidence="6 7" key="1">
    <citation type="journal article" date="2015" name="Mol. Plant Microbe Interact.">
        <title>Genome, transcriptome, and functional analyses of Penicillium expansum provide new insights into secondary metabolism and pathogenicity.</title>
        <authorList>
            <person name="Ballester A.R."/>
            <person name="Marcet-Houben M."/>
            <person name="Levin E."/>
            <person name="Sela N."/>
            <person name="Selma-Lazaro C."/>
            <person name="Carmona L."/>
            <person name="Wisniewski M."/>
            <person name="Droby S."/>
            <person name="Gonzalez-Candelas L."/>
            <person name="Gabaldon T."/>
        </authorList>
    </citation>
    <scope>NUCLEOTIDE SEQUENCE [LARGE SCALE GENOMIC DNA]</scope>
    <source>
        <strain evidence="6 7">MD-8</strain>
    </source>
</reference>
<name>A0A0A2K0R4_PENEN</name>
<dbReference type="EMBL" id="JQFZ01000049">
    <property type="protein sequence ID" value="KGO61264.1"/>
    <property type="molecule type" value="Genomic_DNA"/>
</dbReference>
<sequence length="357" mass="40280">MTQNYLTGACLCKNIVYRIMLPSESSPEVIICHCTNCKRYTGSSFSANIIVPQSSLEYTKGSPKLYSDRSDRGGQVLREFCPDCGTPFTSRSSDDNEVVAVKSGTLDEEHRLKCAKLSTEIYYHRKDKWVDDMGNEDVQKINDSSAIVYSTRSGIQLSDVYTSEFDWYMEVYDGDPKKLGRWYSMHVKNPPKAFLIHEICWFLLEQHFEGGEIDLARLFEIFRDIPPSGRPEHDSAYHNELGTQERFYPLKRPIIKGRRDAAKQFPTMPKEANCSGSKSTVVLHPDSFGILPIEIRVQIATYLSTVDFLSLRQSSRAMILEAMKAKTGDSYTAVQPKLIDLTSTSGRNGEGGEITDG</sequence>
<dbReference type="PROSITE" id="PS51891">
    <property type="entry name" value="CENP_V_GFA"/>
    <property type="match status" value="1"/>
</dbReference>
<keyword evidence="7" id="KW-1185">Reference proteome</keyword>
<dbReference type="VEuPathDB" id="FungiDB:PEXP_032160"/>
<dbReference type="STRING" id="27334.A0A0A2K0R4"/>
<keyword evidence="2" id="KW-0479">Metal-binding</keyword>
<feature type="domain" description="CENP-V/GFA" evidence="5">
    <location>
        <begin position="6"/>
        <end position="123"/>
    </location>
</feature>
<evidence type="ECO:0000256" key="3">
    <source>
        <dbReference type="ARBA" id="ARBA00022833"/>
    </source>
</evidence>
<evidence type="ECO:0000256" key="2">
    <source>
        <dbReference type="ARBA" id="ARBA00022723"/>
    </source>
</evidence>
<organism evidence="6 7">
    <name type="scientific">Penicillium expansum</name>
    <name type="common">Blue mold rot fungus</name>
    <dbReference type="NCBI Taxonomy" id="27334"/>
    <lineage>
        <taxon>Eukaryota</taxon>
        <taxon>Fungi</taxon>
        <taxon>Dikarya</taxon>
        <taxon>Ascomycota</taxon>
        <taxon>Pezizomycotina</taxon>
        <taxon>Eurotiomycetes</taxon>
        <taxon>Eurotiomycetidae</taxon>
        <taxon>Eurotiales</taxon>
        <taxon>Aspergillaceae</taxon>
        <taxon>Penicillium</taxon>
    </lineage>
</organism>
<comment type="caution">
    <text evidence="6">The sequence shown here is derived from an EMBL/GenBank/DDBJ whole genome shotgun (WGS) entry which is preliminary data.</text>
</comment>
<dbReference type="PANTHER" id="PTHR33337:SF36">
    <property type="entry name" value="DUF636 DOMAIN PROTEIN (AFU_ORTHOLOGUE AFUA_3G01340)"/>
    <property type="match status" value="1"/>
</dbReference>
<dbReference type="Gene3D" id="3.90.1590.10">
    <property type="entry name" value="glutathione-dependent formaldehyde- activating enzyme (gfa)"/>
    <property type="match status" value="1"/>
</dbReference>
<accession>A0A0A2K0R4</accession>